<dbReference type="EMBL" id="JANPWB010000015">
    <property type="protein sequence ID" value="KAJ1094010.1"/>
    <property type="molecule type" value="Genomic_DNA"/>
</dbReference>
<organism evidence="1 2">
    <name type="scientific">Pleurodeles waltl</name>
    <name type="common">Iberian ribbed newt</name>
    <dbReference type="NCBI Taxonomy" id="8319"/>
    <lineage>
        <taxon>Eukaryota</taxon>
        <taxon>Metazoa</taxon>
        <taxon>Chordata</taxon>
        <taxon>Craniata</taxon>
        <taxon>Vertebrata</taxon>
        <taxon>Euteleostomi</taxon>
        <taxon>Amphibia</taxon>
        <taxon>Batrachia</taxon>
        <taxon>Caudata</taxon>
        <taxon>Salamandroidea</taxon>
        <taxon>Salamandridae</taxon>
        <taxon>Pleurodelinae</taxon>
        <taxon>Pleurodeles</taxon>
    </lineage>
</organism>
<sequence>MGVWVPSGIPATLQASPVNGGVSRDCAFYVVVFLSIEPLPAVRTRLRCFGIRCYPYVLMVHYGTGGAWGSSAAEEESGGGQWTQVVSLETDGIAAVSRVTGSAHMDLSEKTSSH</sequence>
<accession>A0AAV7M1Y9</accession>
<comment type="caution">
    <text evidence="1">The sequence shown here is derived from an EMBL/GenBank/DDBJ whole genome shotgun (WGS) entry which is preliminary data.</text>
</comment>
<keyword evidence="2" id="KW-1185">Reference proteome</keyword>
<dbReference type="Proteomes" id="UP001066276">
    <property type="component" value="Chromosome 11"/>
</dbReference>
<name>A0AAV7M1Y9_PLEWA</name>
<proteinExistence type="predicted"/>
<gene>
    <name evidence="1" type="ORF">NDU88_007096</name>
</gene>
<dbReference type="AlphaFoldDB" id="A0AAV7M1Y9"/>
<protein>
    <submittedName>
        <fullName evidence="1">Uncharacterized protein</fullName>
    </submittedName>
</protein>
<evidence type="ECO:0000313" key="2">
    <source>
        <dbReference type="Proteomes" id="UP001066276"/>
    </source>
</evidence>
<reference evidence="1" key="1">
    <citation type="journal article" date="2022" name="bioRxiv">
        <title>Sequencing and chromosome-scale assembly of the giantPleurodeles waltlgenome.</title>
        <authorList>
            <person name="Brown T."/>
            <person name="Elewa A."/>
            <person name="Iarovenko S."/>
            <person name="Subramanian E."/>
            <person name="Araus A.J."/>
            <person name="Petzold A."/>
            <person name="Susuki M."/>
            <person name="Suzuki K.-i.T."/>
            <person name="Hayashi T."/>
            <person name="Toyoda A."/>
            <person name="Oliveira C."/>
            <person name="Osipova E."/>
            <person name="Leigh N.D."/>
            <person name="Simon A."/>
            <person name="Yun M.H."/>
        </authorList>
    </citation>
    <scope>NUCLEOTIDE SEQUENCE</scope>
    <source>
        <strain evidence="1">20211129_DDA</strain>
        <tissue evidence="1">Liver</tissue>
    </source>
</reference>
<evidence type="ECO:0000313" key="1">
    <source>
        <dbReference type="EMBL" id="KAJ1094010.1"/>
    </source>
</evidence>